<gene>
    <name evidence="1" type="ORF">HannXRQ_Chr01g0011031</name>
</gene>
<name>A0A251VNU7_HELAN</name>
<dbReference type="STRING" id="4232.A0A251VNU7"/>
<organism evidence="1 2">
    <name type="scientific">Helianthus annuus</name>
    <name type="common">Common sunflower</name>
    <dbReference type="NCBI Taxonomy" id="4232"/>
    <lineage>
        <taxon>Eukaryota</taxon>
        <taxon>Viridiplantae</taxon>
        <taxon>Streptophyta</taxon>
        <taxon>Embryophyta</taxon>
        <taxon>Tracheophyta</taxon>
        <taxon>Spermatophyta</taxon>
        <taxon>Magnoliopsida</taxon>
        <taxon>eudicotyledons</taxon>
        <taxon>Gunneridae</taxon>
        <taxon>Pentapetalae</taxon>
        <taxon>asterids</taxon>
        <taxon>campanulids</taxon>
        <taxon>Asterales</taxon>
        <taxon>Asteraceae</taxon>
        <taxon>Asteroideae</taxon>
        <taxon>Heliantheae alliance</taxon>
        <taxon>Heliantheae</taxon>
        <taxon>Helianthus</taxon>
    </lineage>
</organism>
<dbReference type="PANTHER" id="PTHR47347:SF2">
    <property type="entry name" value="GOLGIN CANDIDATE 5"/>
    <property type="match status" value="1"/>
</dbReference>
<accession>A0A251VNU7</accession>
<proteinExistence type="predicted"/>
<reference evidence="2" key="1">
    <citation type="journal article" date="2017" name="Nature">
        <title>The sunflower genome provides insights into oil metabolism, flowering and Asterid evolution.</title>
        <authorList>
            <person name="Badouin H."/>
            <person name="Gouzy J."/>
            <person name="Grassa C.J."/>
            <person name="Murat F."/>
            <person name="Staton S.E."/>
            <person name="Cottret L."/>
            <person name="Lelandais-Briere C."/>
            <person name="Owens G.L."/>
            <person name="Carrere S."/>
            <person name="Mayjonade B."/>
            <person name="Legrand L."/>
            <person name="Gill N."/>
            <person name="Kane N.C."/>
            <person name="Bowers J.E."/>
            <person name="Hubner S."/>
            <person name="Bellec A."/>
            <person name="Berard A."/>
            <person name="Berges H."/>
            <person name="Blanchet N."/>
            <person name="Boniface M.C."/>
            <person name="Brunel D."/>
            <person name="Catrice O."/>
            <person name="Chaidir N."/>
            <person name="Claudel C."/>
            <person name="Donnadieu C."/>
            <person name="Faraut T."/>
            <person name="Fievet G."/>
            <person name="Helmstetter N."/>
            <person name="King M."/>
            <person name="Knapp S.J."/>
            <person name="Lai Z."/>
            <person name="Le Paslier M.C."/>
            <person name="Lippi Y."/>
            <person name="Lorenzon L."/>
            <person name="Mandel J.R."/>
            <person name="Marage G."/>
            <person name="Marchand G."/>
            <person name="Marquand E."/>
            <person name="Bret-Mestries E."/>
            <person name="Morien E."/>
            <person name="Nambeesan S."/>
            <person name="Nguyen T."/>
            <person name="Pegot-Espagnet P."/>
            <person name="Pouilly N."/>
            <person name="Raftis F."/>
            <person name="Sallet E."/>
            <person name="Schiex T."/>
            <person name="Thomas J."/>
            <person name="Vandecasteele C."/>
            <person name="Vares D."/>
            <person name="Vear F."/>
            <person name="Vautrin S."/>
            <person name="Crespi M."/>
            <person name="Mangin B."/>
            <person name="Burke J.M."/>
            <person name="Salse J."/>
            <person name="Munos S."/>
            <person name="Vincourt P."/>
            <person name="Rieseberg L.H."/>
            <person name="Langlade N.B."/>
        </authorList>
    </citation>
    <scope>NUCLEOTIDE SEQUENCE [LARGE SCALE GENOMIC DNA]</scope>
    <source>
        <strain evidence="2">cv. SF193</strain>
    </source>
</reference>
<sequence>MRIDQRKSNEAEVEPLREECHQRVSTLERKLYALTMERDMLRREQNKKAMPLLF</sequence>
<protein>
    <submittedName>
        <fullName evidence="1">Uncharacterized protein</fullName>
    </submittedName>
</protein>
<dbReference type="AlphaFoldDB" id="A0A251VNU7"/>
<evidence type="ECO:0000313" key="2">
    <source>
        <dbReference type="Proteomes" id="UP000215914"/>
    </source>
</evidence>
<dbReference type="InParanoid" id="A0A251VNU7"/>
<dbReference type="PANTHER" id="PTHR47347">
    <property type="entry name" value="GOLGIN CANDIDATE 5"/>
    <property type="match status" value="1"/>
</dbReference>
<dbReference type="Proteomes" id="UP000215914">
    <property type="component" value="Chromosome 1"/>
</dbReference>
<dbReference type="EMBL" id="CM007890">
    <property type="protein sequence ID" value="OTG36756.1"/>
    <property type="molecule type" value="Genomic_DNA"/>
</dbReference>
<keyword evidence="2" id="KW-1185">Reference proteome</keyword>
<evidence type="ECO:0000313" key="1">
    <source>
        <dbReference type="EMBL" id="OTG36756.1"/>
    </source>
</evidence>